<evidence type="ECO:0000313" key="2">
    <source>
        <dbReference type="Proteomes" id="UP001250932"/>
    </source>
</evidence>
<dbReference type="RefSeq" id="WP_313831215.1">
    <property type="nucleotide sequence ID" value="NZ_JAQOUE010000001.1"/>
</dbReference>
<gene>
    <name evidence="1" type="ORF">PPG34_00755</name>
</gene>
<organism evidence="1 2">
    <name type="scientific">Candidatus Nitronereus thalassa</name>
    <dbReference type="NCBI Taxonomy" id="3020898"/>
    <lineage>
        <taxon>Bacteria</taxon>
        <taxon>Pseudomonadati</taxon>
        <taxon>Nitrospirota</taxon>
        <taxon>Nitrospiria</taxon>
        <taxon>Nitrospirales</taxon>
        <taxon>Nitrospiraceae</taxon>
        <taxon>Candidatus Nitronereus</taxon>
    </lineage>
</organism>
<dbReference type="EMBL" id="JAQOUE010000001">
    <property type="protein sequence ID" value="MDT7040856.1"/>
    <property type="molecule type" value="Genomic_DNA"/>
</dbReference>
<sequence>MKGWKTWVATIGFGLCEALKAFFPEQTAGLSALQHSVFMPLGVVGLGHKLEKVTRA</sequence>
<reference evidence="1 2" key="1">
    <citation type="journal article" date="2023" name="ISME J.">
        <title>Cultivation and genomic characterization of novel and ubiquitous marine nitrite-oxidizing bacteria from the Nitrospirales.</title>
        <authorList>
            <person name="Mueller A.J."/>
            <person name="Daebeler A."/>
            <person name="Herbold C.W."/>
            <person name="Kirkegaard R.H."/>
            <person name="Daims H."/>
        </authorList>
    </citation>
    <scope>NUCLEOTIDE SEQUENCE [LARGE SCALE GENOMIC DNA]</scope>
    <source>
        <strain evidence="1 2">EB</strain>
    </source>
</reference>
<name>A0ABU3K3A6_9BACT</name>
<comment type="caution">
    <text evidence="1">The sequence shown here is derived from an EMBL/GenBank/DDBJ whole genome shotgun (WGS) entry which is preliminary data.</text>
</comment>
<dbReference type="Proteomes" id="UP001250932">
    <property type="component" value="Unassembled WGS sequence"/>
</dbReference>
<protein>
    <submittedName>
        <fullName evidence="1">Uncharacterized protein</fullName>
    </submittedName>
</protein>
<keyword evidence="2" id="KW-1185">Reference proteome</keyword>
<accession>A0ABU3K3A6</accession>
<proteinExistence type="predicted"/>
<evidence type="ECO:0000313" key="1">
    <source>
        <dbReference type="EMBL" id="MDT7040856.1"/>
    </source>
</evidence>